<keyword evidence="2 7" id="KW-0813">Transport</keyword>
<dbReference type="CDD" id="cd06261">
    <property type="entry name" value="TM_PBP2"/>
    <property type="match status" value="1"/>
</dbReference>
<dbReference type="InterPro" id="IPR035906">
    <property type="entry name" value="MetI-like_sf"/>
</dbReference>
<dbReference type="RefSeq" id="WP_013155927.1">
    <property type="nucleotide sequence ID" value="NC_014211.1"/>
</dbReference>
<feature type="region of interest" description="Disordered" evidence="8">
    <location>
        <begin position="1"/>
        <end position="25"/>
    </location>
</feature>
<name>D7B812_NOCDD</name>
<dbReference type="eggNOG" id="COG0600">
    <property type="taxonomic scope" value="Bacteria"/>
</dbReference>
<dbReference type="PANTHER" id="PTHR30151">
    <property type="entry name" value="ALKANE SULFONATE ABC TRANSPORTER-RELATED, MEMBRANE SUBUNIT"/>
    <property type="match status" value="1"/>
</dbReference>
<dbReference type="PROSITE" id="PS50928">
    <property type="entry name" value="ABC_TM1"/>
    <property type="match status" value="1"/>
</dbReference>
<organism evidence="10 11">
    <name type="scientific">Nocardiopsis dassonvillei (strain ATCC 23218 / DSM 43111 / CIP 107115 / JCM 7437 / KCTC 9190 / NBRC 14626 / NCTC 10488 / NRRL B-5397 / IMRU 509)</name>
    <name type="common">Actinomadura dassonvillei</name>
    <dbReference type="NCBI Taxonomy" id="446468"/>
    <lineage>
        <taxon>Bacteria</taxon>
        <taxon>Bacillati</taxon>
        <taxon>Actinomycetota</taxon>
        <taxon>Actinomycetes</taxon>
        <taxon>Streptosporangiales</taxon>
        <taxon>Nocardiopsidaceae</taxon>
        <taxon>Nocardiopsis</taxon>
    </lineage>
</organism>
<feature type="domain" description="ABC transmembrane type-1" evidence="9">
    <location>
        <begin position="92"/>
        <end position="276"/>
    </location>
</feature>
<feature type="compositionally biased region" description="Low complexity" evidence="8">
    <location>
        <begin position="1"/>
        <end position="22"/>
    </location>
</feature>
<evidence type="ECO:0000259" key="9">
    <source>
        <dbReference type="PROSITE" id="PS50928"/>
    </source>
</evidence>
<evidence type="ECO:0000256" key="7">
    <source>
        <dbReference type="RuleBase" id="RU363032"/>
    </source>
</evidence>
<dbReference type="PANTHER" id="PTHR30151:SF0">
    <property type="entry name" value="ABC TRANSPORTER PERMEASE PROTEIN MJ0413-RELATED"/>
    <property type="match status" value="1"/>
</dbReference>
<evidence type="ECO:0000313" key="11">
    <source>
        <dbReference type="Proteomes" id="UP000002219"/>
    </source>
</evidence>
<evidence type="ECO:0000256" key="3">
    <source>
        <dbReference type="ARBA" id="ARBA00022475"/>
    </source>
</evidence>
<dbReference type="Proteomes" id="UP000002219">
    <property type="component" value="Chromosome 2"/>
</dbReference>
<evidence type="ECO:0000256" key="2">
    <source>
        <dbReference type="ARBA" id="ARBA00022448"/>
    </source>
</evidence>
<protein>
    <submittedName>
        <fullName evidence="10">Binding-protein-dependent transport systems inner membrane component</fullName>
    </submittedName>
</protein>
<dbReference type="Pfam" id="PF00528">
    <property type="entry name" value="BPD_transp_1"/>
    <property type="match status" value="1"/>
</dbReference>
<keyword evidence="5 7" id="KW-1133">Transmembrane helix</keyword>
<dbReference type="GeneID" id="91487853"/>
<dbReference type="KEGG" id="nda:Ndas_4937"/>
<comment type="subcellular location">
    <subcellularLocation>
        <location evidence="1 7">Cell membrane</location>
        <topology evidence="1 7">Multi-pass membrane protein</topology>
    </subcellularLocation>
</comment>
<sequence length="287" mass="29966">MADTLTRSAGTASSDASSPAAPGTGGPPPALTAALRLAWLCFKRSAVIAAFLLLWEVAPRVGLLDRVFLPPLTEVLAATRDLALSGQLWNHVSASLARALSGFLVAVAAAVPLGVLIAWYRPVSDFLTPILELFRNTAALALLPVFVLVLGIGEASKVSLVVYACAFPVLLNTITGVRTVDPLLVKSAASLGFGPLALFRKVVLPASVPSIFTGVRMAGASSILVLIAAEMVGSQSGLGYLVNAAQLNFLIHDMYAGILAIAVVGVALNGVLVALERRFSRWRTTER</sequence>
<feature type="transmembrane region" description="Helical" evidence="7">
    <location>
        <begin position="160"/>
        <end position="177"/>
    </location>
</feature>
<dbReference type="GO" id="GO:0055085">
    <property type="term" value="P:transmembrane transport"/>
    <property type="evidence" value="ECO:0007669"/>
    <property type="project" value="InterPro"/>
</dbReference>
<dbReference type="Gene3D" id="1.10.3720.10">
    <property type="entry name" value="MetI-like"/>
    <property type="match status" value="1"/>
</dbReference>
<dbReference type="InterPro" id="IPR000515">
    <property type="entry name" value="MetI-like"/>
</dbReference>
<evidence type="ECO:0000313" key="10">
    <source>
        <dbReference type="EMBL" id="ADH70320.1"/>
    </source>
</evidence>
<feature type="transmembrane region" description="Helical" evidence="7">
    <location>
        <begin position="215"/>
        <end position="234"/>
    </location>
</feature>
<keyword evidence="6 7" id="KW-0472">Membrane</keyword>
<accession>D7B812</accession>
<dbReference type="EMBL" id="CP002041">
    <property type="protein sequence ID" value="ADH70320.1"/>
    <property type="molecule type" value="Genomic_DNA"/>
</dbReference>
<keyword evidence="3" id="KW-1003">Cell membrane</keyword>
<gene>
    <name evidence="10" type="ordered locus">Ndas_4937</name>
</gene>
<proteinExistence type="inferred from homology"/>
<geneLocation type="plasmid" evidence="11">
    <name>pNDAS01</name>
</geneLocation>
<evidence type="ECO:0000256" key="5">
    <source>
        <dbReference type="ARBA" id="ARBA00022989"/>
    </source>
</evidence>
<dbReference type="SUPFAM" id="SSF161098">
    <property type="entry name" value="MetI-like"/>
    <property type="match status" value="1"/>
</dbReference>
<feature type="transmembrane region" description="Helical" evidence="7">
    <location>
        <begin position="99"/>
        <end position="121"/>
    </location>
</feature>
<feature type="transmembrane region" description="Helical" evidence="7">
    <location>
        <begin position="254"/>
        <end position="275"/>
    </location>
</feature>
<feature type="transmembrane region" description="Helical" evidence="7">
    <location>
        <begin position="133"/>
        <end position="153"/>
    </location>
</feature>
<evidence type="ECO:0000256" key="8">
    <source>
        <dbReference type="SAM" id="MobiDB-lite"/>
    </source>
</evidence>
<dbReference type="GO" id="GO:0005886">
    <property type="term" value="C:plasma membrane"/>
    <property type="evidence" value="ECO:0007669"/>
    <property type="project" value="UniProtKB-SubCell"/>
</dbReference>
<comment type="similarity">
    <text evidence="7">Belongs to the binding-protein-dependent transport system permease family.</text>
</comment>
<dbReference type="HOGENOM" id="CLU_046113_1_3_11"/>
<dbReference type="STRING" id="446468.Ndas_4937"/>
<dbReference type="OrthoDB" id="3173654at2"/>
<dbReference type="AlphaFoldDB" id="D7B812"/>
<evidence type="ECO:0000256" key="1">
    <source>
        <dbReference type="ARBA" id="ARBA00004651"/>
    </source>
</evidence>
<reference evidence="10 11" key="1">
    <citation type="journal article" date="2010" name="Stand. Genomic Sci.">
        <title>Complete genome sequence of Nocardiopsis dassonvillei type strain (IMRU 509).</title>
        <authorList>
            <person name="Sun H."/>
            <person name="Lapidus A."/>
            <person name="Nolan M."/>
            <person name="Lucas S."/>
            <person name="Del Rio T.G."/>
            <person name="Tice H."/>
            <person name="Cheng J.F."/>
            <person name="Tapia R."/>
            <person name="Han C."/>
            <person name="Goodwin L."/>
            <person name="Pitluck S."/>
            <person name="Pagani I."/>
            <person name="Ivanova N."/>
            <person name="Mavromatis K."/>
            <person name="Mikhailova N."/>
            <person name="Pati A."/>
            <person name="Chen A."/>
            <person name="Palaniappan K."/>
            <person name="Land M."/>
            <person name="Hauser L."/>
            <person name="Chang Y.J."/>
            <person name="Jeffries C.D."/>
            <person name="Djao O.D."/>
            <person name="Rohde M."/>
            <person name="Sikorski J."/>
            <person name="Goker M."/>
            <person name="Woyke T."/>
            <person name="Bristow J."/>
            <person name="Eisen J.A."/>
            <person name="Markowitz V."/>
            <person name="Hugenholtz P."/>
            <person name="Kyrpides N.C."/>
            <person name="Klenk H.P."/>
        </authorList>
    </citation>
    <scope>NUCLEOTIDE SEQUENCE [LARGE SCALE GENOMIC DNA]</scope>
    <source>
        <strain evidence="11">ATCC 23218 / DSM 43111 / CIP 107115 / JCM 7437 / KCTC 9190 / NBRC 14626 / NCTC 10488 / NRRL B-5397 / IMRU 509</strain>
        <plasmid evidence="11">Chromosome 2</plasmid>
    </source>
</reference>
<evidence type="ECO:0000256" key="4">
    <source>
        <dbReference type="ARBA" id="ARBA00022692"/>
    </source>
</evidence>
<evidence type="ECO:0000256" key="6">
    <source>
        <dbReference type="ARBA" id="ARBA00023136"/>
    </source>
</evidence>
<keyword evidence="11" id="KW-1185">Reference proteome</keyword>
<feature type="transmembrane region" description="Helical" evidence="7">
    <location>
        <begin position="183"/>
        <end position="203"/>
    </location>
</feature>
<keyword evidence="4 7" id="KW-0812">Transmembrane</keyword>